<dbReference type="EMBL" id="LCFD01000005">
    <property type="protein sequence ID" value="KKS87001.1"/>
    <property type="molecule type" value="Genomic_DNA"/>
</dbReference>
<proteinExistence type="predicted"/>
<sequence length="193" mass="22243">MIIGILAESDNDSEPIKEIVNTILKPHISTIRFITYESGTGIFNDMLKASKLFFNAEPSCDIALYLNDLDNQPERCRKIRKWATTYCSKNPSKIIIVGCPDPTFEQWFINEENSIKKVLNLNSSNPLPYTGLHPKSRLENMIYKNTDITISKKNAYIDIAKNLNMSLLIKKDKSFKRFYDDLMKGFDSFKRSN</sequence>
<evidence type="ECO:0000313" key="1">
    <source>
        <dbReference type="EMBL" id="KKS87001.1"/>
    </source>
</evidence>
<comment type="caution">
    <text evidence="1">The sequence shown here is derived from an EMBL/GenBank/DDBJ whole genome shotgun (WGS) entry which is preliminary data.</text>
</comment>
<gene>
    <name evidence="1" type="ORF">UV61_C0005G0022</name>
</gene>
<accession>A0A0G1EVE4</accession>
<organism evidence="1 2">
    <name type="scientific">Candidatus Gottesmanbacteria bacterium GW2011_GWB1_43_11</name>
    <dbReference type="NCBI Taxonomy" id="1618446"/>
    <lineage>
        <taxon>Bacteria</taxon>
        <taxon>Candidatus Gottesmaniibacteriota</taxon>
    </lineage>
</organism>
<protein>
    <recommendedName>
        <fullName evidence="3">DUF4276 family protein</fullName>
    </recommendedName>
</protein>
<dbReference type="AlphaFoldDB" id="A0A0G1EVE4"/>
<evidence type="ECO:0000313" key="2">
    <source>
        <dbReference type="Proteomes" id="UP000034050"/>
    </source>
</evidence>
<evidence type="ECO:0008006" key="3">
    <source>
        <dbReference type="Google" id="ProtNLM"/>
    </source>
</evidence>
<reference evidence="1 2" key="1">
    <citation type="journal article" date="2015" name="Nature">
        <title>rRNA introns, odd ribosomes, and small enigmatic genomes across a large radiation of phyla.</title>
        <authorList>
            <person name="Brown C.T."/>
            <person name="Hug L.A."/>
            <person name="Thomas B.C."/>
            <person name="Sharon I."/>
            <person name="Castelle C.J."/>
            <person name="Singh A."/>
            <person name="Wilkins M.J."/>
            <person name="Williams K.H."/>
            <person name="Banfield J.F."/>
        </authorList>
    </citation>
    <scope>NUCLEOTIDE SEQUENCE [LARGE SCALE GENOMIC DNA]</scope>
</reference>
<dbReference type="Proteomes" id="UP000034050">
    <property type="component" value="Unassembled WGS sequence"/>
</dbReference>
<name>A0A0G1EVE4_9BACT</name>
<dbReference type="STRING" id="1618446.UV61_C0005G0022"/>